<evidence type="ECO:0000313" key="7">
    <source>
        <dbReference type="EMBL" id="KAG0579155.1"/>
    </source>
</evidence>
<evidence type="ECO:0000256" key="4">
    <source>
        <dbReference type="ARBA" id="ARBA00023034"/>
    </source>
</evidence>
<feature type="transmembrane region" description="Helical" evidence="5">
    <location>
        <begin position="53"/>
        <end position="74"/>
    </location>
</feature>
<evidence type="ECO:0000256" key="3">
    <source>
        <dbReference type="ARBA" id="ARBA00022968"/>
    </source>
</evidence>
<accession>A0A8T0I849</accession>
<dbReference type="AlphaFoldDB" id="A0A8T0I849"/>
<comment type="similarity">
    <text evidence="2">Belongs to the glycosyltransferase 47 family.</text>
</comment>
<feature type="domain" description="Exostosin GT47" evidence="6">
    <location>
        <begin position="134"/>
        <end position="379"/>
    </location>
</feature>
<dbReference type="InterPro" id="IPR004263">
    <property type="entry name" value="Exostosin"/>
</dbReference>
<protein>
    <recommendedName>
        <fullName evidence="6">Exostosin GT47 domain-containing protein</fullName>
    </recommendedName>
</protein>
<keyword evidence="5" id="KW-0812">Transmembrane</keyword>
<dbReference type="Pfam" id="PF03016">
    <property type="entry name" value="Exostosin_GT47"/>
    <property type="match status" value="1"/>
</dbReference>
<keyword evidence="4" id="KW-0333">Golgi apparatus</keyword>
<dbReference type="PANTHER" id="PTHR11062">
    <property type="entry name" value="EXOSTOSIN HEPARAN SULFATE GLYCOSYLTRANSFERASE -RELATED"/>
    <property type="match status" value="1"/>
</dbReference>
<comment type="caution">
    <text evidence="7">The sequence shown here is derived from an EMBL/GenBank/DDBJ whole genome shotgun (WGS) entry which is preliminary data.</text>
</comment>
<comment type="subcellular location">
    <subcellularLocation>
        <location evidence="1">Golgi apparatus membrane</location>
        <topology evidence="1">Single-pass type II membrane protein</topology>
    </subcellularLocation>
</comment>
<dbReference type="GO" id="GO:0000139">
    <property type="term" value="C:Golgi membrane"/>
    <property type="evidence" value="ECO:0007669"/>
    <property type="project" value="UniProtKB-SubCell"/>
</dbReference>
<keyword evidence="8" id="KW-1185">Reference proteome</keyword>
<dbReference type="EMBL" id="CM026424">
    <property type="protein sequence ID" value="KAG0579155.1"/>
    <property type="molecule type" value="Genomic_DNA"/>
</dbReference>
<proteinExistence type="inferred from homology"/>
<dbReference type="PANTHER" id="PTHR11062:SF73">
    <property type="entry name" value="EXOSTOSIN-LIKE 3"/>
    <property type="match status" value="1"/>
</dbReference>
<evidence type="ECO:0000259" key="6">
    <source>
        <dbReference type="Pfam" id="PF03016"/>
    </source>
</evidence>
<evidence type="ECO:0000256" key="2">
    <source>
        <dbReference type="ARBA" id="ARBA00010271"/>
    </source>
</evidence>
<dbReference type="InterPro" id="IPR040911">
    <property type="entry name" value="Exostosin_GT47"/>
</dbReference>
<gene>
    <name evidence="7" type="ORF">KC19_4G077200</name>
</gene>
<keyword evidence="3" id="KW-0735">Signal-anchor</keyword>
<dbReference type="Proteomes" id="UP000822688">
    <property type="component" value="Chromosome 4"/>
</dbReference>
<reference evidence="7" key="1">
    <citation type="submission" date="2020-06" db="EMBL/GenBank/DDBJ databases">
        <title>WGS assembly of Ceratodon purpureus strain R40.</title>
        <authorList>
            <person name="Carey S.B."/>
            <person name="Jenkins J."/>
            <person name="Shu S."/>
            <person name="Lovell J.T."/>
            <person name="Sreedasyam A."/>
            <person name="Maumus F."/>
            <person name="Tiley G.P."/>
            <person name="Fernandez-Pozo N."/>
            <person name="Barry K."/>
            <person name="Chen C."/>
            <person name="Wang M."/>
            <person name="Lipzen A."/>
            <person name="Daum C."/>
            <person name="Saski C.A."/>
            <person name="Payton A.C."/>
            <person name="Mcbreen J.C."/>
            <person name="Conrad R.E."/>
            <person name="Kollar L.M."/>
            <person name="Olsson S."/>
            <person name="Huttunen S."/>
            <person name="Landis J.B."/>
            <person name="Wickett N.J."/>
            <person name="Johnson M.G."/>
            <person name="Rensing S.A."/>
            <person name="Grimwood J."/>
            <person name="Schmutz J."/>
            <person name="Mcdaniel S.F."/>
        </authorList>
    </citation>
    <scope>NUCLEOTIDE SEQUENCE</scope>
    <source>
        <strain evidence="7">R40</strain>
    </source>
</reference>
<evidence type="ECO:0000313" key="8">
    <source>
        <dbReference type="Proteomes" id="UP000822688"/>
    </source>
</evidence>
<keyword evidence="5" id="KW-0472">Membrane</keyword>
<sequence length="437" mass="49986">MAPYLACESLVEVAEEDGVGKGTPRARAWRGRCNAVGSMWGTVRGLLLDRRSLLSIIVVCCVGLIFLATTRDILDAGPWYAQKMWHYPVEFPRCSMDVCFNFSRCDHGKELLVYTYNDPAPDDIPTYFNILPGSKWHTDDPEKACLFFYFSDTVANEAAWTKPDPKNLPHWNGGQNHVFVTFQDRWAETNPPARSIGMASILSTELHYTTYRPNFDIAIPLPRLNSNVKGLSELKPFERKYFLTFKGTRYLSREGNFRSSPAFRGMHNGKDVVIVTTCNHETNNKLLRWQPWRGTGCEEDQFLFQRNDYTDLMNSTFGLAPAGRSPASYRMLEVLSAGAIPVLIADNYVKPFDTLIQWQRCLVQFPTNEIHRIVPTLRAMSKREVELRQRYCQQIFHGALRDDNTLLSTVMGAFKERFMGMLPNFPLMEGDQNPFIS</sequence>
<dbReference type="GO" id="GO:0016757">
    <property type="term" value="F:glycosyltransferase activity"/>
    <property type="evidence" value="ECO:0007669"/>
    <property type="project" value="InterPro"/>
</dbReference>
<keyword evidence="5" id="KW-1133">Transmembrane helix</keyword>
<organism evidence="7 8">
    <name type="scientific">Ceratodon purpureus</name>
    <name type="common">Fire moss</name>
    <name type="synonym">Dicranum purpureum</name>
    <dbReference type="NCBI Taxonomy" id="3225"/>
    <lineage>
        <taxon>Eukaryota</taxon>
        <taxon>Viridiplantae</taxon>
        <taxon>Streptophyta</taxon>
        <taxon>Embryophyta</taxon>
        <taxon>Bryophyta</taxon>
        <taxon>Bryophytina</taxon>
        <taxon>Bryopsida</taxon>
        <taxon>Dicranidae</taxon>
        <taxon>Pseudoditrichales</taxon>
        <taxon>Ditrichaceae</taxon>
        <taxon>Ceratodon</taxon>
    </lineage>
</organism>
<evidence type="ECO:0000256" key="5">
    <source>
        <dbReference type="SAM" id="Phobius"/>
    </source>
</evidence>
<evidence type="ECO:0000256" key="1">
    <source>
        <dbReference type="ARBA" id="ARBA00004323"/>
    </source>
</evidence>
<name>A0A8T0I849_CERPU</name>